<dbReference type="Pfam" id="PF22633">
    <property type="entry name" value="F5_F8_type_C_2"/>
    <property type="match status" value="1"/>
</dbReference>
<evidence type="ECO:0000256" key="4">
    <source>
        <dbReference type="ARBA" id="ARBA00022723"/>
    </source>
</evidence>
<dbReference type="Proteomes" id="UP000694845">
    <property type="component" value="Unplaced"/>
</dbReference>
<comment type="function">
    <text evidence="1">Acts as a defensive agent. Recognizes blood group fucosylated oligosaccharides including A, B, H and Lewis B-type antigens. Does not recognize Lewis A antigen and has low affinity for monovalent haptens.</text>
</comment>
<keyword evidence="5" id="KW-0430">Lectin</keyword>
<comment type="similarity">
    <text evidence="2">Belongs to the fucolectin family.</text>
</comment>
<dbReference type="GeneID" id="110987113"/>
<dbReference type="InterPro" id="IPR006585">
    <property type="entry name" value="FTP1"/>
</dbReference>
<evidence type="ECO:0000313" key="10">
    <source>
        <dbReference type="RefSeq" id="XP_022105252.1"/>
    </source>
</evidence>
<sequence>MVRNCHDLYFVLSKEGNLSLHGRTCIANGNIYNPGQEVPDLSPCKTQCRCYASLFGRTGHIVCAVNRQCAFTNLCVNPITDICGCPKCRPGGWIWPPVTESVLLSENRVAWQISTQTYRHISRGAQLAVDGKTDGEFFRGNTCTHTAKHFEPWWKLDLGKSFVVTKVVIFNRAGKFGRRLFGAEVRVGGNAVTGGNRPCGSLVTKAEVAATGNKITRECAANTRGRFVSVQIRHRAEFLTLCEVQVFGHEILGSDSAVIPFEGYPPLPSPLIPSPGYPSGFIPGSAVTGGNCLVPDLQNKGSYLVIPDGGVTVVGRCAKCRCDVVTSYISPGKVIDRGCNCDYSDCCEYQGKYYAPNDIVPNYNGDQCGRICKCFASAGGERPIIACSPNSNVCEFESRCVHYEVDNCGCPYCKTGVSDCWGYDPWKQKDVCVPDGHGPVVINPQHPYFTCQCMYVTTFTVNANTAIPYNKLRRARCTGPVH</sequence>
<evidence type="ECO:0000256" key="6">
    <source>
        <dbReference type="ARBA" id="ARBA00022837"/>
    </source>
</evidence>
<dbReference type="InterPro" id="IPR008979">
    <property type="entry name" value="Galactose-bd-like_sf"/>
</dbReference>
<evidence type="ECO:0000256" key="2">
    <source>
        <dbReference type="ARBA" id="ARBA00010147"/>
    </source>
</evidence>
<protein>
    <submittedName>
        <fullName evidence="10">Uncharacterized protein LOC110987113</fullName>
    </submittedName>
</protein>
<gene>
    <name evidence="10" type="primary">LOC110987113</name>
</gene>
<evidence type="ECO:0000256" key="7">
    <source>
        <dbReference type="ARBA" id="ARBA00023157"/>
    </source>
</evidence>
<dbReference type="SUPFAM" id="SSF49785">
    <property type="entry name" value="Galactose-binding domain-like"/>
    <property type="match status" value="1"/>
</dbReference>
<dbReference type="KEGG" id="aplc:110987113"/>
<keyword evidence="9" id="KW-1185">Reference proteome</keyword>
<accession>A0A8B7ZJQ1</accession>
<dbReference type="Gene3D" id="2.60.120.260">
    <property type="entry name" value="Galactose-binding domain-like"/>
    <property type="match status" value="1"/>
</dbReference>
<dbReference type="OMA" id="CEFESRC"/>
<reference evidence="10" key="1">
    <citation type="submission" date="2025-08" db="UniProtKB">
        <authorList>
            <consortium name="RefSeq"/>
        </authorList>
    </citation>
    <scope>IDENTIFICATION</scope>
</reference>
<dbReference type="AlphaFoldDB" id="A0A8B7ZJQ1"/>
<dbReference type="PANTHER" id="PTHR45713">
    <property type="entry name" value="FTP DOMAIN-CONTAINING PROTEIN"/>
    <property type="match status" value="1"/>
</dbReference>
<evidence type="ECO:0000259" key="8">
    <source>
        <dbReference type="SMART" id="SM00607"/>
    </source>
</evidence>
<name>A0A8B7ZJQ1_ACAPL</name>
<organism evidence="9 10">
    <name type="scientific">Acanthaster planci</name>
    <name type="common">Crown-of-thorns starfish</name>
    <dbReference type="NCBI Taxonomy" id="133434"/>
    <lineage>
        <taxon>Eukaryota</taxon>
        <taxon>Metazoa</taxon>
        <taxon>Echinodermata</taxon>
        <taxon>Eleutherozoa</taxon>
        <taxon>Asterozoa</taxon>
        <taxon>Asteroidea</taxon>
        <taxon>Valvatacea</taxon>
        <taxon>Valvatida</taxon>
        <taxon>Acanthasteridae</taxon>
        <taxon>Acanthaster</taxon>
    </lineage>
</organism>
<dbReference type="SMART" id="SM00607">
    <property type="entry name" value="FTP"/>
    <property type="match status" value="1"/>
</dbReference>
<keyword evidence="4" id="KW-0479">Metal-binding</keyword>
<comment type="subunit">
    <text evidence="3">Homotrimer.</text>
</comment>
<dbReference type="GO" id="GO:0046872">
    <property type="term" value="F:metal ion binding"/>
    <property type="evidence" value="ECO:0007669"/>
    <property type="project" value="UniProtKB-KW"/>
</dbReference>
<evidence type="ECO:0000256" key="1">
    <source>
        <dbReference type="ARBA" id="ARBA00002219"/>
    </source>
</evidence>
<dbReference type="GO" id="GO:0010185">
    <property type="term" value="P:regulation of cellular defense response"/>
    <property type="evidence" value="ECO:0007669"/>
    <property type="project" value="UniProtKB-ARBA"/>
</dbReference>
<feature type="domain" description="Fucolectin tachylectin-4 pentraxin-1" evidence="8">
    <location>
        <begin position="105"/>
        <end position="255"/>
    </location>
</feature>
<evidence type="ECO:0000313" key="9">
    <source>
        <dbReference type="Proteomes" id="UP000694845"/>
    </source>
</evidence>
<keyword evidence="6" id="KW-0106">Calcium</keyword>
<proteinExistence type="inferred from homology"/>
<dbReference type="InterPro" id="IPR051941">
    <property type="entry name" value="BG_Antigen-Binding_Lectin"/>
</dbReference>
<dbReference type="OrthoDB" id="547680at2759"/>
<dbReference type="GO" id="GO:0001868">
    <property type="term" value="P:regulation of complement activation, lectin pathway"/>
    <property type="evidence" value="ECO:0007669"/>
    <property type="project" value="UniProtKB-ARBA"/>
</dbReference>
<dbReference type="PANTHER" id="PTHR45713:SF11">
    <property type="entry name" value="FUCOLECTIN TACHYLECTIN-4 PENTRAXIN-1 DOMAIN-CONTAINING PROTEIN"/>
    <property type="match status" value="1"/>
</dbReference>
<dbReference type="RefSeq" id="XP_022105252.1">
    <property type="nucleotide sequence ID" value="XM_022249560.1"/>
</dbReference>
<keyword evidence="7" id="KW-1015">Disulfide bond</keyword>
<evidence type="ECO:0000256" key="3">
    <source>
        <dbReference type="ARBA" id="ARBA00011233"/>
    </source>
</evidence>
<dbReference type="GO" id="GO:0042806">
    <property type="term" value="F:fucose binding"/>
    <property type="evidence" value="ECO:0007669"/>
    <property type="project" value="UniProtKB-ARBA"/>
</dbReference>
<evidence type="ECO:0000256" key="5">
    <source>
        <dbReference type="ARBA" id="ARBA00022734"/>
    </source>
</evidence>